<evidence type="ECO:0000256" key="1">
    <source>
        <dbReference type="ARBA" id="ARBA00000586"/>
    </source>
</evidence>
<evidence type="ECO:0000256" key="11">
    <source>
        <dbReference type="ARBA" id="ARBA00023235"/>
    </source>
</evidence>
<dbReference type="PANTHER" id="PTHR10466">
    <property type="entry name" value="PHOSPHOMANNOMUTASE"/>
    <property type="match status" value="1"/>
</dbReference>
<feature type="binding site" evidence="14">
    <location>
        <position position="261"/>
    </location>
    <ligand>
        <name>Mg(2+)</name>
        <dbReference type="ChEBI" id="CHEBI:18420"/>
        <label>1</label>
    </ligand>
</feature>
<dbReference type="CDD" id="cd02585">
    <property type="entry name" value="HAD_PMM"/>
    <property type="match status" value="1"/>
</dbReference>
<evidence type="ECO:0000256" key="2">
    <source>
        <dbReference type="ARBA" id="ARBA00004496"/>
    </source>
</evidence>
<evidence type="ECO:0000256" key="4">
    <source>
        <dbReference type="ARBA" id="ARBA00009736"/>
    </source>
</evidence>
<dbReference type="SUPFAM" id="SSF56784">
    <property type="entry name" value="HAD-like"/>
    <property type="match status" value="2"/>
</dbReference>
<evidence type="ECO:0000256" key="5">
    <source>
        <dbReference type="ARBA" id="ARBA00011738"/>
    </source>
</evidence>
<keyword evidence="8 15" id="KW-0963">Cytoplasm</keyword>
<evidence type="ECO:0000256" key="16">
    <source>
        <dbReference type="SAM" id="Phobius"/>
    </source>
</evidence>
<feature type="transmembrane region" description="Helical" evidence="16">
    <location>
        <begin position="314"/>
        <end position="338"/>
    </location>
</feature>
<dbReference type="InterPro" id="IPR043169">
    <property type="entry name" value="PMM_cap"/>
</dbReference>
<comment type="subcellular location">
    <subcellularLocation>
        <location evidence="2 15">Cytoplasm</location>
    </subcellularLocation>
</comment>
<dbReference type="AlphaFoldDB" id="A0A2P6U1M8"/>
<comment type="similarity">
    <text evidence="4 15">Belongs to the eukaryotic PMM family.</text>
</comment>
<comment type="pathway">
    <text evidence="3 15">Nucleotide-sugar biosynthesis; GDP-alpha-D-mannose biosynthesis; alpha-D-mannose 1-phosphate from D-fructose 6-phosphate: step 2/2.</text>
</comment>
<evidence type="ECO:0000256" key="8">
    <source>
        <dbReference type="ARBA" id="ARBA00022490"/>
    </source>
</evidence>
<sequence>MSKRVLCLFDVDGTLTEPRKVIEPKMVEEIKRLRGLVTVGTVGGSDLAKQIEQLGQSVLTDFDYVFSENGLVAYKAGQLLAVQSLSSHLGEANLKQLINFCLKYLADIDIPVKRGTFIEFRNGMLNVSPIGRNCSQQERDEFEKHDLATGIRKRFVETLREKFAHLHLTAAPIIYFLAGVPPPCTAASGFKRFVETLREKFAHLDLTFSIGGQISFDVFPRGWDKTYCLRYVQQDFDEIHFFGDKTFEGGNDYEIFVCPDTAGHTFLRDRHERQFQLAFNRSAIRGDIIYSICLAVFGLSAVHRMRDTAGAGPALLATSVVLAYAPLLLMLSALWPALYVRHRQPLVVAMKIWAAFVATLLPQQHAEPASSGAGGPPHGAMLAHAGSSLASQLVLHALGLQTTGAWLILSQGFAVAASARLADQACEEHLAGVVRRLLQERPGLLSRPWLLGAAAVSADPSLVCKAYTLGMQIVVGYCATTALALLAEWRQRRAFAAKWGADQPCGWSLAALAGCYLSMLLLLLRIALATVLPPAAAYAAAAGSCPAGAAVAGTCTVAA</sequence>
<comment type="caution">
    <text evidence="17">The sequence shown here is derived from an EMBL/GenBank/DDBJ whole genome shotgun (WGS) entry which is preliminary data.</text>
</comment>
<evidence type="ECO:0000256" key="7">
    <source>
        <dbReference type="ARBA" id="ARBA00021706"/>
    </source>
</evidence>
<protein>
    <recommendedName>
        <fullName evidence="7 15">Phosphomannomutase</fullName>
        <ecNumber evidence="6 15">5.4.2.8</ecNumber>
    </recommendedName>
</protein>
<comment type="cofactor">
    <cofactor evidence="14">
        <name>Mg(2+)</name>
        <dbReference type="ChEBI" id="CHEBI:18420"/>
    </cofactor>
</comment>
<keyword evidence="16" id="KW-0472">Membrane</keyword>
<keyword evidence="16" id="KW-1133">Transmembrane helix</keyword>
<evidence type="ECO:0000256" key="12">
    <source>
        <dbReference type="PIRSR" id="PIRSR605002-1"/>
    </source>
</evidence>
<evidence type="ECO:0000313" key="18">
    <source>
        <dbReference type="Proteomes" id="UP000239899"/>
    </source>
</evidence>
<evidence type="ECO:0000256" key="15">
    <source>
        <dbReference type="RuleBase" id="RU361118"/>
    </source>
</evidence>
<evidence type="ECO:0000256" key="6">
    <source>
        <dbReference type="ARBA" id="ARBA00012730"/>
    </source>
</evidence>
<dbReference type="GO" id="GO:0009298">
    <property type="term" value="P:GDP-mannose biosynthetic process"/>
    <property type="evidence" value="ECO:0007669"/>
    <property type="project" value="UniProtKB-UniPathway"/>
</dbReference>
<gene>
    <name evidence="17" type="ORF">C2E21_0759</name>
</gene>
<comment type="subunit">
    <text evidence="5 15">Homodimer.</text>
</comment>
<dbReference type="PANTHER" id="PTHR10466:SF0">
    <property type="entry name" value="PHOSPHOMANNOMUTASE"/>
    <property type="match status" value="1"/>
</dbReference>
<feature type="binding site" evidence="14">
    <location>
        <position position="10"/>
    </location>
    <ligand>
        <name>Mg(2+)</name>
        <dbReference type="ChEBI" id="CHEBI:18420"/>
        <label>1</label>
    </ligand>
</feature>
<proteinExistence type="inferred from homology"/>
<keyword evidence="18" id="KW-1185">Reference proteome</keyword>
<reference evidence="17 18" key="1">
    <citation type="journal article" date="2018" name="Plant J.">
        <title>Genome sequences of Chlorella sorokiniana UTEX 1602 and Micractinium conductrix SAG 241.80: implications to maltose excretion by a green alga.</title>
        <authorList>
            <person name="Arriola M.B."/>
            <person name="Velmurugan N."/>
            <person name="Zhang Y."/>
            <person name="Plunkett M.H."/>
            <person name="Hondzo H."/>
            <person name="Barney B.M."/>
        </authorList>
    </citation>
    <scope>NUCLEOTIDE SEQUENCE [LARGE SCALE GENOMIC DNA]</scope>
    <source>
        <strain evidence="18">UTEX 1602</strain>
    </source>
</reference>
<dbReference type="OrthoDB" id="10264771at2759"/>
<evidence type="ECO:0000256" key="9">
    <source>
        <dbReference type="ARBA" id="ARBA00022723"/>
    </source>
</evidence>
<evidence type="ECO:0000256" key="10">
    <source>
        <dbReference type="ARBA" id="ARBA00022842"/>
    </source>
</evidence>
<dbReference type="InterPro" id="IPR036412">
    <property type="entry name" value="HAD-like_sf"/>
</dbReference>
<feature type="binding site" evidence="13">
    <location>
        <position position="215"/>
    </location>
    <ligand>
        <name>alpha-D-mannose 1-phosphate</name>
        <dbReference type="ChEBI" id="CHEBI:58409"/>
    </ligand>
</feature>
<feature type="binding site" evidence="14">
    <location>
        <position position="244"/>
    </location>
    <ligand>
        <name>Mg(2+)</name>
        <dbReference type="ChEBI" id="CHEBI:18420"/>
        <label>1</label>
    </ligand>
</feature>
<evidence type="ECO:0000256" key="13">
    <source>
        <dbReference type="PIRSR" id="PIRSR605002-2"/>
    </source>
</evidence>
<feature type="transmembrane region" description="Helical" evidence="16">
    <location>
        <begin position="283"/>
        <end position="302"/>
    </location>
</feature>
<comment type="function">
    <text evidence="15">Catalyzes the interconversion of mannose-6-phosphate to mannose-1-phosphate, the precursor for the synthesis of GDP-mannose. GDP-mannose is an essential sugar nucleotide for the synthesis of D-mannose-containing cell wall polysaccharides (galactomannans and glucomannans), glycolipids, glycoproteins and the antioxidant L-ascorbate.</text>
</comment>
<feature type="transmembrane region" description="Helical" evidence="16">
    <location>
        <begin position="469"/>
        <end position="487"/>
    </location>
</feature>
<dbReference type="GO" id="GO:0004615">
    <property type="term" value="F:phosphomannomutase activity"/>
    <property type="evidence" value="ECO:0007669"/>
    <property type="project" value="UniProtKB-EC"/>
</dbReference>
<dbReference type="GO" id="GO:0006487">
    <property type="term" value="P:protein N-linked glycosylation"/>
    <property type="evidence" value="ECO:0007669"/>
    <property type="project" value="TreeGrafter"/>
</dbReference>
<dbReference type="GO" id="GO:0006013">
    <property type="term" value="P:mannose metabolic process"/>
    <property type="evidence" value="ECO:0007669"/>
    <property type="project" value="TreeGrafter"/>
</dbReference>
<feature type="binding site" evidence="13">
    <location>
        <position position="121"/>
    </location>
    <ligand>
        <name>alpha-D-mannose 1-phosphate</name>
        <dbReference type="ChEBI" id="CHEBI:58409"/>
    </ligand>
</feature>
<feature type="active site" description="Proton donor/acceptor" evidence="12">
    <location>
        <position position="12"/>
    </location>
</feature>
<dbReference type="FunFam" id="3.30.1240.20:FF:000001">
    <property type="entry name" value="Phosphomannomutase"/>
    <property type="match status" value="1"/>
</dbReference>
<feature type="binding site" evidence="14">
    <location>
        <position position="256"/>
    </location>
    <ligand>
        <name>Mg(2+)</name>
        <dbReference type="ChEBI" id="CHEBI:18420"/>
        <label>1</label>
    </ligand>
</feature>
<name>A0A2P6U1M8_CHLSO</name>
<dbReference type="UniPathway" id="UPA00126">
    <property type="reaction ID" value="UER00424"/>
</dbReference>
<dbReference type="InterPro" id="IPR005002">
    <property type="entry name" value="PMM"/>
</dbReference>
<feature type="active site" description="Nucleophile" evidence="12">
    <location>
        <position position="10"/>
    </location>
</feature>
<dbReference type="NCBIfam" id="TIGR01484">
    <property type="entry name" value="HAD-SF-IIB"/>
    <property type="match status" value="1"/>
</dbReference>
<evidence type="ECO:0000256" key="3">
    <source>
        <dbReference type="ARBA" id="ARBA00004699"/>
    </source>
</evidence>
<feature type="binding site" evidence="13">
    <location>
        <position position="132"/>
    </location>
    <ligand>
        <name>alpha-D-mannose 1-phosphate</name>
        <dbReference type="ChEBI" id="CHEBI:58409"/>
    </ligand>
</feature>
<organism evidence="17 18">
    <name type="scientific">Chlorella sorokiniana</name>
    <name type="common">Freshwater green alga</name>
    <dbReference type="NCBI Taxonomy" id="3076"/>
    <lineage>
        <taxon>Eukaryota</taxon>
        <taxon>Viridiplantae</taxon>
        <taxon>Chlorophyta</taxon>
        <taxon>core chlorophytes</taxon>
        <taxon>Trebouxiophyceae</taxon>
        <taxon>Chlorellales</taxon>
        <taxon>Chlorellaceae</taxon>
        <taxon>Chlorella clade</taxon>
        <taxon>Chlorella</taxon>
    </lineage>
</organism>
<dbReference type="GO" id="GO:0005829">
    <property type="term" value="C:cytosol"/>
    <property type="evidence" value="ECO:0007669"/>
    <property type="project" value="TreeGrafter"/>
</dbReference>
<feature type="binding site" evidence="14">
    <location>
        <position position="12"/>
    </location>
    <ligand>
        <name>Mg(2+)</name>
        <dbReference type="ChEBI" id="CHEBI:18420"/>
        <label>1</label>
    </ligand>
</feature>
<dbReference type="Pfam" id="PF03332">
    <property type="entry name" value="PMM"/>
    <property type="match status" value="2"/>
</dbReference>
<accession>A0A2P6U1M8</accession>
<feature type="transmembrane region" description="Helical" evidence="16">
    <location>
        <begin position="507"/>
        <end position="528"/>
    </location>
</feature>
<evidence type="ECO:0000313" key="17">
    <source>
        <dbReference type="EMBL" id="PRW60215.1"/>
    </source>
</evidence>
<dbReference type="EMBL" id="LHPG02000002">
    <property type="protein sequence ID" value="PRW60215.1"/>
    <property type="molecule type" value="Genomic_DNA"/>
</dbReference>
<evidence type="ECO:0000256" key="14">
    <source>
        <dbReference type="PIRSR" id="PIRSR605002-3"/>
    </source>
</evidence>
<keyword evidence="9 14" id="KW-0479">Metal-binding</keyword>
<comment type="catalytic activity">
    <reaction evidence="1 15">
        <text>alpha-D-mannose 1-phosphate = D-mannose 6-phosphate</text>
        <dbReference type="Rhea" id="RHEA:11140"/>
        <dbReference type="ChEBI" id="CHEBI:58409"/>
        <dbReference type="ChEBI" id="CHEBI:58735"/>
        <dbReference type="EC" id="5.4.2.8"/>
    </reaction>
</comment>
<dbReference type="InterPro" id="IPR023214">
    <property type="entry name" value="HAD_sf"/>
</dbReference>
<keyword evidence="10 14" id="KW-0460">Magnesium</keyword>
<dbReference type="GO" id="GO:0046872">
    <property type="term" value="F:metal ion binding"/>
    <property type="evidence" value="ECO:0007669"/>
    <property type="project" value="UniProtKB-KW"/>
</dbReference>
<feature type="binding site" evidence="13">
    <location>
        <position position="217"/>
    </location>
    <ligand>
        <name>alpha-D-mannose 1-phosphate</name>
        <dbReference type="ChEBI" id="CHEBI:58409"/>
    </ligand>
</feature>
<keyword evidence="11 15" id="KW-0413">Isomerase</keyword>
<dbReference type="Gene3D" id="3.40.50.1000">
    <property type="entry name" value="HAD superfamily/HAD-like"/>
    <property type="match status" value="1"/>
</dbReference>
<feature type="binding site" evidence="13">
    <location>
        <position position="19"/>
    </location>
    <ligand>
        <name>alpha-D-mannose 1-phosphate</name>
        <dbReference type="ChEBI" id="CHEBI:58409"/>
    </ligand>
</feature>
<dbReference type="EC" id="5.4.2.8" evidence="6 15"/>
<keyword evidence="16" id="KW-0812">Transmembrane</keyword>
<dbReference type="Gene3D" id="3.30.1240.20">
    <property type="match status" value="1"/>
</dbReference>
<dbReference type="STRING" id="3076.A0A2P6U1M8"/>
<dbReference type="InterPro" id="IPR006379">
    <property type="entry name" value="HAD-SF_hydro_IIB"/>
</dbReference>
<feature type="binding site" evidence="13">
    <location>
        <position position="139"/>
    </location>
    <ligand>
        <name>alpha-D-mannose 1-phosphate</name>
        <dbReference type="ChEBI" id="CHEBI:58409"/>
    </ligand>
</feature>
<dbReference type="Proteomes" id="UP000239899">
    <property type="component" value="Unassembled WGS sequence"/>
</dbReference>